<evidence type="ECO:0000313" key="3">
    <source>
        <dbReference type="Proteomes" id="UP001218638"/>
    </source>
</evidence>
<accession>A0AAF0CRP8</accession>
<dbReference type="RefSeq" id="WP_330928963.1">
    <property type="nucleotide sequence ID" value="NZ_CP119075.1"/>
</dbReference>
<dbReference type="EMBL" id="CP119075">
    <property type="protein sequence ID" value="WED66802.1"/>
    <property type="molecule type" value="Genomic_DNA"/>
</dbReference>
<gene>
    <name evidence="2" type="ORF">PXH66_08060</name>
</gene>
<reference evidence="2" key="1">
    <citation type="submission" date="2023-03" db="EMBL/GenBank/DDBJ databases">
        <title>Lomoglobus Profundus gen. nov., sp. nov., a novel member of the phylum Verrucomicrobia, isolated from deep-marine sediment of South China Sea.</title>
        <authorList>
            <person name="Ahmad T."/>
            <person name="Ishaq S.E."/>
            <person name="Wang F."/>
        </authorList>
    </citation>
    <scope>NUCLEOTIDE SEQUENCE</scope>
    <source>
        <strain evidence="2">LMO-M01</strain>
    </source>
</reference>
<evidence type="ECO:0000259" key="1">
    <source>
        <dbReference type="Pfam" id="PF06439"/>
    </source>
</evidence>
<name>A0AAF0CRP8_9BACT</name>
<dbReference type="Pfam" id="PF06439">
    <property type="entry name" value="3keto-disac_hyd"/>
    <property type="match status" value="1"/>
</dbReference>
<dbReference type="Gene3D" id="2.60.120.560">
    <property type="entry name" value="Exo-inulinase, domain 1"/>
    <property type="match status" value="1"/>
</dbReference>
<dbReference type="KEGG" id="slom:PXH66_08060"/>
<dbReference type="Proteomes" id="UP001218638">
    <property type="component" value="Chromosome"/>
</dbReference>
<dbReference type="AlphaFoldDB" id="A0AAF0CRP8"/>
<organism evidence="2 3">
    <name type="scientific">Synoicihabitans lomoniglobus</name>
    <dbReference type="NCBI Taxonomy" id="2909285"/>
    <lineage>
        <taxon>Bacteria</taxon>
        <taxon>Pseudomonadati</taxon>
        <taxon>Verrucomicrobiota</taxon>
        <taxon>Opitutia</taxon>
        <taxon>Opitutales</taxon>
        <taxon>Opitutaceae</taxon>
        <taxon>Synoicihabitans</taxon>
    </lineage>
</organism>
<evidence type="ECO:0000313" key="2">
    <source>
        <dbReference type="EMBL" id="WED66802.1"/>
    </source>
</evidence>
<sequence length="211" mass="23295">MFTPPRRRAWRALCVSCFLVVGVGVSRGSDEPKALFDGKSLSGWTIENGGRFSVREGLLHLDRGTGWLRSDKTYADFTLILEVRFNEARANGGIFVRTGATSHDDENGWPNNGYQVQCMDATDVEHPLGTLIHYGASDFEQVYDAAKIEALKEPAGKWNRLEITCRGEHLAVKLNGTLITLAQGIAKRSGHVGLQGELGPLDFRTIELIEH</sequence>
<keyword evidence="3" id="KW-1185">Reference proteome</keyword>
<feature type="domain" description="3-keto-alpha-glucoside-1,2-lyase/3-keto-2-hydroxy-glucal hydratase" evidence="1">
    <location>
        <begin position="32"/>
        <end position="208"/>
    </location>
</feature>
<dbReference type="InterPro" id="IPR010496">
    <property type="entry name" value="AL/BT2_dom"/>
</dbReference>
<proteinExistence type="predicted"/>
<protein>
    <submittedName>
        <fullName evidence="2">DUF1080 domain-containing protein</fullName>
    </submittedName>
</protein>
<dbReference type="GO" id="GO:0016787">
    <property type="term" value="F:hydrolase activity"/>
    <property type="evidence" value="ECO:0007669"/>
    <property type="project" value="InterPro"/>
</dbReference>